<accession>A0ACC1CP66</accession>
<organism evidence="1 2">
    <name type="scientific">Dendrolimus kikuchii</name>
    <dbReference type="NCBI Taxonomy" id="765133"/>
    <lineage>
        <taxon>Eukaryota</taxon>
        <taxon>Metazoa</taxon>
        <taxon>Ecdysozoa</taxon>
        <taxon>Arthropoda</taxon>
        <taxon>Hexapoda</taxon>
        <taxon>Insecta</taxon>
        <taxon>Pterygota</taxon>
        <taxon>Neoptera</taxon>
        <taxon>Endopterygota</taxon>
        <taxon>Lepidoptera</taxon>
        <taxon>Glossata</taxon>
        <taxon>Ditrysia</taxon>
        <taxon>Bombycoidea</taxon>
        <taxon>Lasiocampidae</taxon>
        <taxon>Dendrolimus</taxon>
    </lineage>
</organism>
<name>A0ACC1CP66_9NEOP</name>
<proteinExistence type="predicted"/>
<keyword evidence="2" id="KW-1185">Reference proteome</keyword>
<gene>
    <name evidence="1" type="ORF">K1T71_010548</name>
</gene>
<dbReference type="EMBL" id="CM034405">
    <property type="protein sequence ID" value="KAJ0173399.1"/>
    <property type="molecule type" value="Genomic_DNA"/>
</dbReference>
<protein>
    <submittedName>
        <fullName evidence="1">Uncharacterized protein</fullName>
    </submittedName>
</protein>
<evidence type="ECO:0000313" key="1">
    <source>
        <dbReference type="EMBL" id="KAJ0173399.1"/>
    </source>
</evidence>
<reference evidence="1 2" key="1">
    <citation type="journal article" date="2021" name="Front. Genet.">
        <title>Chromosome-Level Genome Assembly Reveals Significant Gene Expansion in the Toll and IMD Signaling Pathways of Dendrolimus kikuchii.</title>
        <authorList>
            <person name="Zhou J."/>
            <person name="Wu P."/>
            <person name="Xiong Z."/>
            <person name="Liu N."/>
            <person name="Zhao N."/>
            <person name="Ji M."/>
            <person name="Qiu Y."/>
            <person name="Yang B."/>
        </authorList>
    </citation>
    <scope>NUCLEOTIDE SEQUENCE [LARGE SCALE GENOMIC DNA]</scope>
    <source>
        <strain evidence="1">Ann1</strain>
    </source>
</reference>
<sequence length="154" mass="16602">MKVTKHAVFPISIEEERKETAIHQVGPDVPSISDDDTQGVVSDEARTESATIEDVNTDSTEVSAEPLVEQRYNLRTRKPVDYSTSYSLGSVEPVECYVSGGRGGWGWGVEGRRGVVAGTCGARSSTPRPPAHRPAPAPTPTTNRQGQGPRRTDL</sequence>
<evidence type="ECO:0000313" key="2">
    <source>
        <dbReference type="Proteomes" id="UP000824533"/>
    </source>
</evidence>
<dbReference type="Proteomes" id="UP000824533">
    <property type="component" value="Linkage Group LG19"/>
</dbReference>
<comment type="caution">
    <text evidence="1">The sequence shown here is derived from an EMBL/GenBank/DDBJ whole genome shotgun (WGS) entry which is preliminary data.</text>
</comment>